<evidence type="ECO:0000256" key="1">
    <source>
        <dbReference type="SAM" id="Phobius"/>
    </source>
</evidence>
<dbReference type="Proteomes" id="UP000636458">
    <property type="component" value="Unassembled WGS sequence"/>
</dbReference>
<feature type="domain" description="DUF4190" evidence="2">
    <location>
        <begin position="28"/>
        <end position="81"/>
    </location>
</feature>
<evidence type="ECO:0000313" key="3">
    <source>
        <dbReference type="EMBL" id="MBK4348352.1"/>
    </source>
</evidence>
<keyword evidence="1" id="KW-0812">Transmembrane</keyword>
<feature type="transmembrane region" description="Helical" evidence="1">
    <location>
        <begin position="28"/>
        <end position="52"/>
    </location>
</feature>
<dbReference type="AlphaFoldDB" id="A0A934SKH2"/>
<feature type="transmembrane region" description="Helical" evidence="1">
    <location>
        <begin position="64"/>
        <end position="94"/>
    </location>
</feature>
<dbReference type="Pfam" id="PF13828">
    <property type="entry name" value="DUF4190"/>
    <property type="match status" value="1"/>
</dbReference>
<dbReference type="InterPro" id="IPR025241">
    <property type="entry name" value="DUF4190"/>
</dbReference>
<evidence type="ECO:0000313" key="4">
    <source>
        <dbReference type="Proteomes" id="UP000636458"/>
    </source>
</evidence>
<organism evidence="3 4">
    <name type="scientific">Lacisediminihabitans changchengi</name>
    <dbReference type="NCBI Taxonomy" id="2787634"/>
    <lineage>
        <taxon>Bacteria</taxon>
        <taxon>Bacillati</taxon>
        <taxon>Actinomycetota</taxon>
        <taxon>Actinomycetes</taxon>
        <taxon>Micrococcales</taxon>
        <taxon>Microbacteriaceae</taxon>
        <taxon>Lacisediminihabitans</taxon>
    </lineage>
</organism>
<keyword evidence="1" id="KW-1133">Transmembrane helix</keyword>
<protein>
    <submittedName>
        <fullName evidence="3">DUF4190 domain-containing protein</fullName>
    </submittedName>
</protein>
<dbReference type="EMBL" id="JAEPES010000004">
    <property type="protein sequence ID" value="MBK4348352.1"/>
    <property type="molecule type" value="Genomic_DNA"/>
</dbReference>
<dbReference type="RefSeq" id="WP_200556566.1">
    <property type="nucleotide sequence ID" value="NZ_JAEPES010000004.1"/>
</dbReference>
<proteinExistence type="predicted"/>
<keyword evidence="4" id="KW-1185">Reference proteome</keyword>
<comment type="caution">
    <text evidence="3">The sequence shown here is derived from an EMBL/GenBank/DDBJ whole genome shotgun (WGS) entry which is preliminary data.</text>
</comment>
<sequence length="104" mass="10426">MSTTPPPPATPPAYSPGTPAPVAKTNTLAIVGFVLGFVVSLGAVVVSHIALAQIKRTGEAGRGFAIAGLILGYVGIFFGIIWVIIIIVGIIAGASSGSFDSGNY</sequence>
<evidence type="ECO:0000259" key="2">
    <source>
        <dbReference type="Pfam" id="PF13828"/>
    </source>
</evidence>
<name>A0A934SKH2_9MICO</name>
<reference evidence="3" key="1">
    <citation type="submission" date="2021-01" db="EMBL/GenBank/DDBJ databases">
        <title>Lacisediminihabitans sp. nov. strain G11-30, isolated from Antarctic Soil.</title>
        <authorList>
            <person name="Li J."/>
        </authorList>
    </citation>
    <scope>NUCLEOTIDE SEQUENCE</scope>
    <source>
        <strain evidence="3">G11-30</strain>
    </source>
</reference>
<gene>
    <name evidence="3" type="ORF">IV501_11965</name>
</gene>
<keyword evidence="1" id="KW-0472">Membrane</keyword>
<accession>A0A934SKH2</accession>